<protein>
    <submittedName>
        <fullName evidence="1">Uncharacterized protein</fullName>
    </submittedName>
</protein>
<feature type="non-terminal residue" evidence="1">
    <location>
        <position position="268"/>
    </location>
</feature>
<evidence type="ECO:0000313" key="1">
    <source>
        <dbReference type="EMBL" id="KKL79849.1"/>
    </source>
</evidence>
<reference evidence="1" key="1">
    <citation type="journal article" date="2015" name="Nature">
        <title>Complex archaea that bridge the gap between prokaryotes and eukaryotes.</title>
        <authorList>
            <person name="Spang A."/>
            <person name="Saw J.H."/>
            <person name="Jorgensen S.L."/>
            <person name="Zaremba-Niedzwiedzka K."/>
            <person name="Martijn J."/>
            <person name="Lind A.E."/>
            <person name="van Eijk R."/>
            <person name="Schleper C."/>
            <person name="Guy L."/>
            <person name="Ettema T.J."/>
        </authorList>
    </citation>
    <scope>NUCLEOTIDE SEQUENCE</scope>
</reference>
<gene>
    <name evidence="1" type="ORF">LCGC14_2010690</name>
</gene>
<name>A0A0F9F0L7_9ZZZZ</name>
<sequence>MLNKFVRWLGIGLIVFLLAASLQAQQVIEAPAGIRAAERWSFSADGGKSWSRRPPLVRVGQAVNIAAKTAFDVPDPSASRWWALTHYLPARSTTGLALNGEPIPLPLKGMRYKTIPAIGAKLLKRGRNILTGTVRVDNSALTRYGRPARDVRFALPAGKALLTIPKLAFQTGPILGAFGSEHFTVACRTTIPAKVTLTVTETRWEANWRPDSPRKSVHKSPAGLFHRFRAPKHLLASGLEYRLTASAGKETAATETFAFSLPVFGGKG</sequence>
<dbReference type="AlphaFoldDB" id="A0A0F9F0L7"/>
<organism evidence="1">
    <name type="scientific">marine sediment metagenome</name>
    <dbReference type="NCBI Taxonomy" id="412755"/>
    <lineage>
        <taxon>unclassified sequences</taxon>
        <taxon>metagenomes</taxon>
        <taxon>ecological metagenomes</taxon>
    </lineage>
</organism>
<dbReference type="EMBL" id="LAZR01023046">
    <property type="protein sequence ID" value="KKL79849.1"/>
    <property type="molecule type" value="Genomic_DNA"/>
</dbReference>
<accession>A0A0F9F0L7</accession>
<proteinExistence type="predicted"/>
<comment type="caution">
    <text evidence="1">The sequence shown here is derived from an EMBL/GenBank/DDBJ whole genome shotgun (WGS) entry which is preliminary data.</text>
</comment>